<accession>A0A0V1KCN9</accession>
<dbReference type="AlphaFoldDB" id="A0A0V1KCN9"/>
<reference evidence="3 4" key="1">
    <citation type="submission" date="2015-01" db="EMBL/GenBank/DDBJ databases">
        <title>Evolution of Trichinella species and genotypes.</title>
        <authorList>
            <person name="Korhonen P.K."/>
            <person name="Edoardo P."/>
            <person name="Giuseppe L.R."/>
            <person name="Gasser R.B."/>
        </authorList>
    </citation>
    <scope>NUCLEOTIDE SEQUENCE [LARGE SCALE GENOMIC DNA]</scope>
    <source>
        <strain evidence="2">ISS176</strain>
        <strain evidence="1">ISS588</strain>
    </source>
</reference>
<keyword evidence="3" id="KW-1185">Reference proteome</keyword>
<comment type="caution">
    <text evidence="2">The sequence shown here is derived from an EMBL/GenBank/DDBJ whole genome shotgun (WGS) entry which is preliminary data.</text>
</comment>
<dbReference type="EMBL" id="JYDS01000182">
    <property type="protein sequence ID" value="KRZ22145.1"/>
    <property type="molecule type" value="Genomic_DNA"/>
</dbReference>
<dbReference type="EMBL" id="JYDV01000004">
    <property type="protein sequence ID" value="KRZ44972.1"/>
    <property type="molecule type" value="Genomic_DNA"/>
</dbReference>
<evidence type="ECO:0000313" key="2">
    <source>
        <dbReference type="EMBL" id="KRZ44972.1"/>
    </source>
</evidence>
<dbReference type="Proteomes" id="UP000054826">
    <property type="component" value="Unassembled WGS sequence"/>
</dbReference>
<protein>
    <submittedName>
        <fullName evidence="2">Uncharacterized protein</fullName>
    </submittedName>
</protein>
<proteinExistence type="predicted"/>
<evidence type="ECO:0000313" key="4">
    <source>
        <dbReference type="Proteomes" id="UP000054826"/>
    </source>
</evidence>
<evidence type="ECO:0000313" key="1">
    <source>
        <dbReference type="EMBL" id="KRZ22145.1"/>
    </source>
</evidence>
<gene>
    <name evidence="1" type="ORF">T4B_6843</name>
    <name evidence="2" type="ORF">T4C_4464</name>
</gene>
<name>A0A0V1KCN9_TRIPS</name>
<dbReference type="Proteomes" id="UP000054805">
    <property type="component" value="Unassembled WGS sequence"/>
</dbReference>
<evidence type="ECO:0000313" key="3">
    <source>
        <dbReference type="Proteomes" id="UP000054805"/>
    </source>
</evidence>
<sequence length="80" mass="9294">MAKQIDQHHFLILSQEFPEVSKPSFCSVEIFPCCESKHSLEIKIVVRSLENKLVNKTHRNQMQILYKNVKYLLVLTGCSC</sequence>
<organism evidence="2 4">
    <name type="scientific">Trichinella pseudospiralis</name>
    <name type="common">Parasitic roundworm</name>
    <dbReference type="NCBI Taxonomy" id="6337"/>
    <lineage>
        <taxon>Eukaryota</taxon>
        <taxon>Metazoa</taxon>
        <taxon>Ecdysozoa</taxon>
        <taxon>Nematoda</taxon>
        <taxon>Enoplea</taxon>
        <taxon>Dorylaimia</taxon>
        <taxon>Trichinellida</taxon>
        <taxon>Trichinellidae</taxon>
        <taxon>Trichinella</taxon>
    </lineage>
</organism>